<evidence type="ECO:0000313" key="2">
    <source>
        <dbReference type="Proteomes" id="UP000224460"/>
    </source>
</evidence>
<sequence>MNWLETTIYTSKQGLEVVTGLLLQLGVTGFVIQDPDDYDEFLTLQGTTWDYMDEEMEKLKDCPTSIKIYLADNMQGNETLIELKNTLTRLKNEDIEGLYGDLRLELGNINEEDWANNWKKYFKPFEVGKHFVIKPSWEKYEKVTERYILEIDPNSSFGTGQHYSTQLCMEQLEKLEIKGQRVLDMGCGSGILSIAALLLGAKEVTAVDIDQNSADIARDNLQKNHMSETTFQVYCGNVLEDDDFTIQLGSQYDLVLANIVADVIIAMKELLKGFLRPGGQLITSGIIGERAEEVKCALETAGFKVHTLTEKNDWIALGAVLKEE</sequence>
<keyword evidence="1" id="KW-0689">Ribosomal protein</keyword>
<organism evidence="1 2">
    <name type="scientific">Sporanaerobium hydrogeniformans</name>
    <dbReference type="NCBI Taxonomy" id="3072179"/>
    <lineage>
        <taxon>Bacteria</taxon>
        <taxon>Bacillati</taxon>
        <taxon>Bacillota</taxon>
        <taxon>Clostridia</taxon>
        <taxon>Lachnospirales</taxon>
        <taxon>Lachnospiraceae</taxon>
        <taxon>Sporanaerobium</taxon>
    </lineage>
</organism>
<evidence type="ECO:0000313" key="1">
    <source>
        <dbReference type="EMBL" id="PHV71516.1"/>
    </source>
</evidence>
<keyword evidence="2" id="KW-1185">Reference proteome</keyword>
<protein>
    <submittedName>
        <fullName evidence="1">50S ribosomal protein L11 methyltransferase</fullName>
    </submittedName>
</protein>
<dbReference type="Proteomes" id="UP000224460">
    <property type="component" value="Unassembled WGS sequence"/>
</dbReference>
<keyword evidence="1" id="KW-0808">Transferase</keyword>
<dbReference type="EMBL" id="PEDL01000003">
    <property type="protein sequence ID" value="PHV71516.1"/>
    <property type="molecule type" value="Genomic_DNA"/>
</dbReference>
<proteinExistence type="predicted"/>
<keyword evidence="1" id="KW-0489">Methyltransferase</keyword>
<name>A0AC61DFL8_9FIRM</name>
<accession>A0AC61DFL8</accession>
<reference evidence="1" key="1">
    <citation type="submission" date="2017-10" db="EMBL/GenBank/DDBJ databases">
        <title>Genome sequence of cellulolytic Lachnospiraceae bacterium XHS1971 isolated from hotspring sediment.</title>
        <authorList>
            <person name="Vasudevan G."/>
            <person name="Joshi A.J."/>
            <person name="Hivarkar S."/>
            <person name="Lanjekar V.B."/>
            <person name="Dhakephalkar P.K."/>
            <person name="Dagar S."/>
        </authorList>
    </citation>
    <scope>NUCLEOTIDE SEQUENCE</scope>
    <source>
        <strain evidence="1">XHS1971</strain>
    </source>
</reference>
<gene>
    <name evidence="1" type="ORF">CS063_05570</name>
</gene>
<comment type="caution">
    <text evidence="1">The sequence shown here is derived from an EMBL/GenBank/DDBJ whole genome shotgun (WGS) entry which is preliminary data.</text>
</comment>
<keyword evidence="1" id="KW-0687">Ribonucleoprotein</keyword>